<feature type="transmembrane region" description="Helical" evidence="2">
    <location>
        <begin position="952"/>
        <end position="975"/>
    </location>
</feature>
<keyword evidence="2" id="KW-0812">Transmembrane</keyword>
<dbReference type="InterPro" id="IPR038174">
    <property type="entry name" value="Strep_pil_link_sf"/>
</dbReference>
<keyword evidence="2" id="KW-1133">Transmembrane helix</keyword>
<name>A0A6N9JJ33_9ACTN</name>
<gene>
    <name evidence="4" type="ORF">GT464_05065</name>
</gene>
<organism evidence="4 5">
    <name type="scientific">Collinsella aerofaciens</name>
    <dbReference type="NCBI Taxonomy" id="74426"/>
    <lineage>
        <taxon>Bacteria</taxon>
        <taxon>Bacillati</taxon>
        <taxon>Actinomycetota</taxon>
        <taxon>Coriobacteriia</taxon>
        <taxon>Coriobacteriales</taxon>
        <taxon>Coriobacteriaceae</taxon>
        <taxon>Collinsella</taxon>
    </lineage>
</organism>
<dbReference type="SUPFAM" id="SSF51126">
    <property type="entry name" value="Pectin lyase-like"/>
    <property type="match status" value="1"/>
</dbReference>
<evidence type="ECO:0000256" key="2">
    <source>
        <dbReference type="SAM" id="Phobius"/>
    </source>
</evidence>
<sequence>MPTAADGFTELDQNNIKDQFGEDGTPGNYCLTEDLEYADAITLDHGETVINLNGHKITHTSDNQSLFNITGGATLAVMDSQQATVDDPIASNCECTDNTLSKTANLASVVYDETSKIPDKLIYYVTGSSVNVDGTSTTEALYRHEVTIGGAIVACNSSNRVSLINLYGTNDKGGTFNLQSGVLTTTQDANVGHLIYAQDDSTVNMSGGYVCGASMGRDGAGAGIHVNGSTLEISDGVIAGNYAPSGGGVYALKSKVNMVGGIISGNGTNDYESGYGAGICAENSMVTITKGYITNNNYQFYSDWEGSTKHLGNGCHGGGGIAAFNGGSLVISGGYITGNYSAEAGGGIYAGAWNRALSTFTFYGGTIASNVAEHSEGGGIRISAPTKSVFEVPIDSHADSHAYITNNTTNTSNDWGGGGVFVQGGSDGVQPASLRISNALIANNRAQGYGGGFAACPTGKTAITDTNGIAIFGNHDENGTRLSGGTNDKNEDQPKDKGGEITDVFTKGGHSDLFLIHKKKDNGDYIAAVTGQMLGGGAANWTGTIDNTPTSIGKYEGAQAKYMIGLKSEPTQDDKDDATAAASLFITGNSSNIHGGGIMTNGDVVAGSTTLVNVYPKMKLNGTKALTGRKLKKEEFKFQRLKQNKITKENGEISLTAPSFNKDKDGKLKLQLNGCTKVVDGVTNDGDGNFAFNLGEVYSDGSIVYYLVEDPGDIEDPGNRPVAGVTYDETIYKIEFKTTELKKLIVLGITYTYYSVNEVKVTKLNKQSEPIEQPNTITPSNGGDVSINITEGNTFTNTYAPTGSWTPQVTKMVDGGEMKKFKFKLYAENTDNTEKTFQPIYTYTSGSENPQTVKFDPVEIGPLGADELDSNRQAKFTYYIRECDADENDGTKYEGYTNDTKTFKVVVTAKDNGDGTLECTPAYYEVDANGNANSTPTDTPTFTNTYSTSLPLSGMSGVTLTYLAGAAVLCAAAAWMHIRRKANAKGGERRE</sequence>
<dbReference type="InterPro" id="IPR006626">
    <property type="entry name" value="PbH1"/>
</dbReference>
<dbReference type="RefSeq" id="WP_161160322.1">
    <property type="nucleotide sequence ID" value="NZ_WWSR01000007.1"/>
</dbReference>
<evidence type="ECO:0000313" key="5">
    <source>
        <dbReference type="Proteomes" id="UP000469380"/>
    </source>
</evidence>
<reference evidence="4 5" key="1">
    <citation type="journal article" date="2019" name="Nat. Med.">
        <title>A library of human gut bacterial isolates paired with longitudinal multiomics data enables mechanistic microbiome research.</title>
        <authorList>
            <person name="Poyet M."/>
            <person name="Groussin M."/>
            <person name="Gibbons S.M."/>
            <person name="Avila-Pacheco J."/>
            <person name="Jiang X."/>
            <person name="Kearney S.M."/>
            <person name="Perrotta A.R."/>
            <person name="Berdy B."/>
            <person name="Zhao S."/>
            <person name="Lieberman T.D."/>
            <person name="Swanson P.K."/>
            <person name="Smith M."/>
            <person name="Roesemann S."/>
            <person name="Alexander J.E."/>
            <person name="Rich S.A."/>
            <person name="Livny J."/>
            <person name="Vlamakis H."/>
            <person name="Clish C."/>
            <person name="Bullock K."/>
            <person name="Deik A."/>
            <person name="Scott J."/>
            <person name="Pierce K.A."/>
            <person name="Xavier R.J."/>
            <person name="Alm E.J."/>
        </authorList>
    </citation>
    <scope>NUCLEOTIDE SEQUENCE [LARGE SCALE GENOMIC DNA]</scope>
    <source>
        <strain evidence="4 5">BIOML-A20</strain>
    </source>
</reference>
<feature type="region of interest" description="Disordered" evidence="1">
    <location>
        <begin position="476"/>
        <end position="500"/>
    </location>
</feature>
<dbReference type="Gene3D" id="2.60.40.3050">
    <property type="match status" value="2"/>
</dbReference>
<dbReference type="InterPro" id="IPR022464">
    <property type="entry name" value="Strep_pil_isopept_link"/>
</dbReference>
<proteinExistence type="predicted"/>
<feature type="compositionally biased region" description="Basic and acidic residues" evidence="1">
    <location>
        <begin position="488"/>
        <end position="500"/>
    </location>
</feature>
<evidence type="ECO:0000313" key="4">
    <source>
        <dbReference type="EMBL" id="MZJ39328.1"/>
    </source>
</evidence>
<comment type="caution">
    <text evidence="4">The sequence shown here is derived from an EMBL/GenBank/DDBJ whole genome shotgun (WGS) entry which is preliminary data.</text>
</comment>
<evidence type="ECO:0000259" key="3">
    <source>
        <dbReference type="Pfam" id="PF12892"/>
    </source>
</evidence>
<dbReference type="Pfam" id="PF12892">
    <property type="entry name" value="FctA"/>
    <property type="match status" value="1"/>
</dbReference>
<evidence type="ECO:0000256" key="1">
    <source>
        <dbReference type="SAM" id="MobiDB-lite"/>
    </source>
</evidence>
<dbReference type="SMART" id="SM00710">
    <property type="entry name" value="PbH1"/>
    <property type="match status" value="6"/>
</dbReference>
<dbReference type="AlphaFoldDB" id="A0A6N9JJ33"/>
<protein>
    <recommendedName>
        <fullName evidence="3">Streptococcal pilin isopeptide linkage domain-containing protein</fullName>
    </recommendedName>
</protein>
<keyword evidence="2" id="KW-0472">Membrane</keyword>
<accession>A0A6N9JJ33</accession>
<dbReference type="EMBL" id="WWSR01000007">
    <property type="protein sequence ID" value="MZJ39328.1"/>
    <property type="molecule type" value="Genomic_DNA"/>
</dbReference>
<feature type="domain" description="Streptococcal pilin isopeptide linkage" evidence="3">
    <location>
        <begin position="808"/>
        <end position="947"/>
    </location>
</feature>
<dbReference type="Proteomes" id="UP000469380">
    <property type="component" value="Unassembled WGS sequence"/>
</dbReference>
<dbReference type="InterPro" id="IPR011050">
    <property type="entry name" value="Pectin_lyase_fold/virulence"/>
</dbReference>